<keyword evidence="6" id="KW-1185">Reference proteome</keyword>
<dbReference type="EMBL" id="ATMH01001259">
    <property type="protein sequence ID" value="EPY35082.1"/>
    <property type="molecule type" value="Genomic_DNA"/>
</dbReference>
<dbReference type="OrthoDB" id="7686794at2759"/>
<evidence type="ECO:0000313" key="5">
    <source>
        <dbReference type="EMBL" id="EPY35082.1"/>
    </source>
</evidence>
<feature type="region of interest" description="Disordered" evidence="2">
    <location>
        <begin position="1"/>
        <end position="37"/>
    </location>
</feature>
<dbReference type="GO" id="GO:0030527">
    <property type="term" value="F:structural constituent of chromatin"/>
    <property type="evidence" value="ECO:0007669"/>
    <property type="project" value="InterPro"/>
</dbReference>
<protein>
    <submittedName>
        <fullName evidence="5">Histone H2B</fullName>
    </submittedName>
</protein>
<evidence type="ECO:0000259" key="3">
    <source>
        <dbReference type="Pfam" id="PF00125"/>
    </source>
</evidence>
<dbReference type="EMBL" id="ATMH01001467">
    <property type="protein sequence ID" value="EPY34635.1"/>
    <property type="molecule type" value="Genomic_DNA"/>
</dbReference>
<evidence type="ECO:0000256" key="1">
    <source>
        <dbReference type="ARBA" id="ARBA00006846"/>
    </source>
</evidence>
<name>S9UW15_9TRYP</name>
<proteinExistence type="inferred from homology"/>
<dbReference type="Gene3D" id="1.10.20.10">
    <property type="entry name" value="Histone, subunit A"/>
    <property type="match status" value="1"/>
</dbReference>
<reference evidence="5" key="2">
    <citation type="submission" date="2013-03" db="EMBL/GenBank/DDBJ databases">
        <authorList>
            <person name="Motta M.C.M."/>
            <person name="Martins A.C.A."/>
            <person name="Preta C.M.C.C."/>
            <person name="Silva R."/>
            <person name="de Souza S.S."/>
            <person name="Klein C.C."/>
            <person name="de Almeida L.G.P."/>
            <person name="Cunha O.L."/>
            <person name="Colabardini A.C."/>
            <person name="Lima B.A."/>
            <person name="Machado C.R."/>
            <person name="Soares C.M.A."/>
            <person name="de Menezes C.B.A."/>
            <person name="Bartolomeu D.C."/>
            <person name="Grisard E.C."/>
            <person name="Fantinatti-Garboggini F."/>
            <person name="Rodrigues-Luiz G.F."/>
            <person name="Wagner G."/>
            <person name="Goldman G.H."/>
            <person name="Fietto J.L.R."/>
            <person name="Ciapina L.P."/>
            <person name="Brocchi M."/>
            <person name="Elias M.C."/>
            <person name="Goldman M.H.S."/>
            <person name="Sagot M.-F."/>
            <person name="Pereira M."/>
            <person name="Stoco P.H."/>
            <person name="Teixeira S.M.R."/>
            <person name="de Mendonca-Neto R.P."/>
            <person name="Maciel T.E.F."/>
            <person name="Mendes T.A.O."/>
            <person name="Urmenyi T.P."/>
            <person name="Teixeira M.M.G."/>
            <person name="de Camargo E.F.P."/>
            <person name="de Sousa W."/>
            <person name="Schenkman S."/>
            <person name="de Vasconcelos A.T.R."/>
        </authorList>
    </citation>
    <scope>NUCLEOTIDE SEQUENCE</scope>
</reference>
<dbReference type="InterPro" id="IPR000558">
    <property type="entry name" value="Histone_H2B"/>
</dbReference>
<dbReference type="InterPro" id="IPR007125">
    <property type="entry name" value="H2A/H2B/H3"/>
</dbReference>
<dbReference type="AlphaFoldDB" id="S9UW15"/>
<gene>
    <name evidence="5" type="ORF">STCU_01259</name>
    <name evidence="4" type="ORF">STCU_01467</name>
</gene>
<dbReference type="SMART" id="SM00427">
    <property type="entry name" value="H2B"/>
    <property type="match status" value="1"/>
</dbReference>
<comment type="similarity">
    <text evidence="1">Belongs to the histone H2B family.</text>
</comment>
<evidence type="ECO:0000256" key="2">
    <source>
        <dbReference type="SAM" id="MobiDB-lite"/>
    </source>
</evidence>
<feature type="domain" description="Core Histone H2A/H2B/H3" evidence="3">
    <location>
        <begin position="33"/>
        <end position="107"/>
    </location>
</feature>
<evidence type="ECO:0000313" key="4">
    <source>
        <dbReference type="EMBL" id="EPY34635.1"/>
    </source>
</evidence>
<dbReference type="PRINTS" id="PR00621">
    <property type="entry name" value="HISTONEH2B"/>
</dbReference>
<dbReference type="CDD" id="cd22910">
    <property type="entry name" value="HFD_H2B"/>
    <property type="match status" value="1"/>
</dbReference>
<reference evidence="5 6" key="1">
    <citation type="journal article" date="2013" name="PLoS ONE">
        <title>Predicting the Proteins of Angomonas deanei, Strigomonas culicis and Their Respective Endosymbionts Reveals New Aspects of the Trypanosomatidae Family.</title>
        <authorList>
            <person name="Motta M.C."/>
            <person name="Martins A.C."/>
            <person name="de Souza S.S."/>
            <person name="Catta-Preta C.M."/>
            <person name="Silva R."/>
            <person name="Klein C.C."/>
            <person name="de Almeida L.G."/>
            <person name="de Lima Cunha O."/>
            <person name="Ciapina L.P."/>
            <person name="Brocchi M."/>
            <person name="Colabardini A.C."/>
            <person name="de Araujo Lima B."/>
            <person name="Machado C.R."/>
            <person name="de Almeida Soares C.M."/>
            <person name="Probst C.M."/>
            <person name="de Menezes C.B."/>
            <person name="Thompson C.E."/>
            <person name="Bartholomeu D.C."/>
            <person name="Gradia D.F."/>
            <person name="Pavoni D.P."/>
            <person name="Grisard E.C."/>
            <person name="Fantinatti-Garboggini F."/>
            <person name="Marchini F.K."/>
            <person name="Rodrigues-Luiz G.F."/>
            <person name="Wagner G."/>
            <person name="Goldman G.H."/>
            <person name="Fietto J.L."/>
            <person name="Elias M.C."/>
            <person name="Goldman M.H."/>
            <person name="Sagot M.F."/>
            <person name="Pereira M."/>
            <person name="Stoco P.H."/>
            <person name="de Mendonca-Neto R.P."/>
            <person name="Teixeira S.M."/>
            <person name="Maciel T.E."/>
            <person name="de Oliveira Mendes T.A."/>
            <person name="Urmenyi T.P."/>
            <person name="de Souza W."/>
            <person name="Schenkman S."/>
            <person name="de Vasconcelos A.T."/>
        </authorList>
    </citation>
    <scope>NUCLEOTIDE SEQUENCE [LARGE SCALE GENOMIC DNA]</scope>
</reference>
<accession>S9UW15</accession>
<dbReference type="Pfam" id="PF00125">
    <property type="entry name" value="Histone"/>
    <property type="match status" value="1"/>
</dbReference>
<sequence length="141" mass="15614">MPPTKGGKRAIPLGGKGKGKRSAGKAAKIAGGKRKRSHKKVQQWGLYIHRALRQVYKRGTLSKAAVRVLSSFIEDMFDKISFEAVHVAKINRVRTLTAREIQTSARLLLTPELAKHAMSECTKAVAKYNQFRDDAENKSGL</sequence>
<dbReference type="GO" id="GO:0003677">
    <property type="term" value="F:DNA binding"/>
    <property type="evidence" value="ECO:0007669"/>
    <property type="project" value="InterPro"/>
</dbReference>
<dbReference type="GO" id="GO:0046982">
    <property type="term" value="F:protein heterodimerization activity"/>
    <property type="evidence" value="ECO:0007669"/>
    <property type="project" value="InterPro"/>
</dbReference>
<dbReference type="InterPro" id="IPR009072">
    <property type="entry name" value="Histone-fold"/>
</dbReference>
<dbReference type="Proteomes" id="UP000015354">
    <property type="component" value="Unassembled WGS sequence"/>
</dbReference>
<dbReference type="SUPFAM" id="SSF47113">
    <property type="entry name" value="Histone-fold"/>
    <property type="match status" value="1"/>
</dbReference>
<comment type="caution">
    <text evidence="5">The sequence shown here is derived from an EMBL/GenBank/DDBJ whole genome shotgun (WGS) entry which is preliminary data.</text>
</comment>
<dbReference type="GO" id="GO:0000786">
    <property type="term" value="C:nucleosome"/>
    <property type="evidence" value="ECO:0007669"/>
    <property type="project" value="InterPro"/>
</dbReference>
<organism evidence="5 6">
    <name type="scientific">Strigomonas culicis</name>
    <dbReference type="NCBI Taxonomy" id="28005"/>
    <lineage>
        <taxon>Eukaryota</taxon>
        <taxon>Discoba</taxon>
        <taxon>Euglenozoa</taxon>
        <taxon>Kinetoplastea</taxon>
        <taxon>Metakinetoplastina</taxon>
        <taxon>Trypanosomatida</taxon>
        <taxon>Trypanosomatidae</taxon>
        <taxon>Strigomonadinae</taxon>
        <taxon>Strigomonas</taxon>
    </lineage>
</organism>
<evidence type="ECO:0000313" key="6">
    <source>
        <dbReference type="Proteomes" id="UP000015354"/>
    </source>
</evidence>
<dbReference type="PANTHER" id="PTHR23428">
    <property type="entry name" value="HISTONE H2B"/>
    <property type="match status" value="1"/>
</dbReference>